<accession>A0A6B8M5Y9</accession>
<dbReference type="EMBL" id="CP044331">
    <property type="protein sequence ID" value="QGM97878.1"/>
    <property type="molecule type" value="Genomic_DNA"/>
</dbReference>
<reference evidence="1 2" key="1">
    <citation type="submission" date="2019-09" db="EMBL/GenBank/DDBJ databases">
        <title>Isolation and complete genome sequencing of Methylocystis species.</title>
        <authorList>
            <person name="Rumah B.L."/>
            <person name="Stead C.E."/>
            <person name="Stevens B.C."/>
            <person name="Minton N.P."/>
            <person name="Grosse-Honebrink A."/>
            <person name="Zhang Y."/>
        </authorList>
    </citation>
    <scope>NUCLEOTIDE SEQUENCE [LARGE SCALE GENOMIC DNA]</scope>
    <source>
        <strain evidence="1 2">BRCS2</strain>
    </source>
</reference>
<dbReference type="KEGG" id="mpar:F7D14_10625"/>
<keyword evidence="2" id="KW-1185">Reference proteome</keyword>
<organism evidence="1 2">
    <name type="scientific">Methylocystis parvus</name>
    <dbReference type="NCBI Taxonomy" id="134"/>
    <lineage>
        <taxon>Bacteria</taxon>
        <taxon>Pseudomonadati</taxon>
        <taxon>Pseudomonadota</taxon>
        <taxon>Alphaproteobacteria</taxon>
        <taxon>Hyphomicrobiales</taxon>
        <taxon>Methylocystaceae</taxon>
        <taxon>Methylocystis</taxon>
    </lineage>
</organism>
<dbReference type="RefSeq" id="WP_016918280.1">
    <property type="nucleotide sequence ID" value="NZ_CP044331.1"/>
</dbReference>
<evidence type="ECO:0000313" key="1">
    <source>
        <dbReference type="EMBL" id="QGM97878.1"/>
    </source>
</evidence>
<dbReference type="AlphaFoldDB" id="A0A6B8M5Y9"/>
<gene>
    <name evidence="1" type="ORF">F7D14_10625</name>
</gene>
<sequence length="87" mass="9565">MNEIDEAGTDREPESDGAKLEQALVEAHYLGLSLRALAANRNFRYAAITASVCELLIGWARFVGDRLQAGEQPFVSGPAPRRPPRKK</sequence>
<evidence type="ECO:0000313" key="2">
    <source>
        <dbReference type="Proteomes" id="UP000422569"/>
    </source>
</evidence>
<protein>
    <submittedName>
        <fullName evidence="1">Uncharacterized protein</fullName>
    </submittedName>
</protein>
<proteinExistence type="predicted"/>
<name>A0A6B8M5Y9_9HYPH</name>
<dbReference type="Proteomes" id="UP000422569">
    <property type="component" value="Chromosome"/>
</dbReference>